<gene>
    <name evidence="3" type="ORF">C8F04DRAFT_1259547</name>
</gene>
<name>A0AAD6SW07_9AGAR</name>
<proteinExistence type="predicted"/>
<dbReference type="EMBL" id="JARJCM010000054">
    <property type="protein sequence ID" value="KAJ7034873.1"/>
    <property type="molecule type" value="Genomic_DNA"/>
</dbReference>
<feature type="compositionally biased region" description="Basic and acidic residues" evidence="1">
    <location>
        <begin position="267"/>
        <end position="278"/>
    </location>
</feature>
<evidence type="ECO:0000313" key="4">
    <source>
        <dbReference type="Proteomes" id="UP001218188"/>
    </source>
</evidence>
<keyword evidence="4" id="KW-1185">Reference proteome</keyword>
<accession>A0AAD6SW07</accession>
<dbReference type="Pfam" id="PF18803">
    <property type="entry name" value="CxC2"/>
    <property type="match status" value="1"/>
</dbReference>
<comment type="caution">
    <text evidence="3">The sequence shown here is derived from an EMBL/GenBank/DDBJ whole genome shotgun (WGS) entry which is preliminary data.</text>
</comment>
<evidence type="ECO:0000259" key="2">
    <source>
        <dbReference type="Pfam" id="PF18803"/>
    </source>
</evidence>
<feature type="region of interest" description="Disordered" evidence="1">
    <location>
        <begin position="238"/>
        <end position="278"/>
    </location>
</feature>
<protein>
    <recommendedName>
        <fullName evidence="2">CxC2-like cysteine cluster KDZ transposase-associated domain-containing protein</fullName>
    </recommendedName>
</protein>
<organism evidence="3 4">
    <name type="scientific">Mycena alexandri</name>
    <dbReference type="NCBI Taxonomy" id="1745969"/>
    <lineage>
        <taxon>Eukaryota</taxon>
        <taxon>Fungi</taxon>
        <taxon>Dikarya</taxon>
        <taxon>Basidiomycota</taxon>
        <taxon>Agaricomycotina</taxon>
        <taxon>Agaricomycetes</taxon>
        <taxon>Agaricomycetidae</taxon>
        <taxon>Agaricales</taxon>
        <taxon>Marasmiineae</taxon>
        <taxon>Mycenaceae</taxon>
        <taxon>Mycena</taxon>
    </lineage>
</organism>
<feature type="domain" description="CxC2-like cysteine cluster KDZ transposase-associated" evidence="2">
    <location>
        <begin position="85"/>
        <end position="158"/>
    </location>
</feature>
<dbReference type="InterPro" id="IPR041457">
    <property type="entry name" value="CxC2_KDZ-assoc"/>
</dbReference>
<sequence>MDFGWFLQDMIYEAVNDLETADPDPADIPPRCTADGCLNPGAHSKCLDCVGANYICDTCMLRTHRHVPLHQISRWENGSFSRVNLRSIGMRIPLGHSDCAARSTEQHFIIVDTDKPHNVAIAFCDCGVGGTRAAQLVAARLYPSSYERPRAAITFRMVMAANADRSPRPSSPSSSGAHLSNSNDISLYIISIQDDISRATHWSPPPTAMSNRQEENDDWALAFGNFFDLYFNPANAAQESDVNRDNDLIPAGEPRSWDDASWQSGDPGRERQRSSADRFEIEFTPHLMTDGEQAEREWASARYMHDVMAGREEMGAGMRETGDYHDYLLNRRHTFTPEEQRENDRMWAHRRQARIKRHTKALKRKATACAAADKKRLAAACPACPETAALSGVWSR</sequence>
<evidence type="ECO:0000256" key="1">
    <source>
        <dbReference type="SAM" id="MobiDB-lite"/>
    </source>
</evidence>
<reference evidence="3" key="1">
    <citation type="submission" date="2023-03" db="EMBL/GenBank/DDBJ databases">
        <title>Massive genome expansion in bonnet fungi (Mycena s.s.) driven by repeated elements and novel gene families across ecological guilds.</title>
        <authorList>
            <consortium name="Lawrence Berkeley National Laboratory"/>
            <person name="Harder C.B."/>
            <person name="Miyauchi S."/>
            <person name="Viragh M."/>
            <person name="Kuo A."/>
            <person name="Thoen E."/>
            <person name="Andreopoulos B."/>
            <person name="Lu D."/>
            <person name="Skrede I."/>
            <person name="Drula E."/>
            <person name="Henrissat B."/>
            <person name="Morin E."/>
            <person name="Kohler A."/>
            <person name="Barry K."/>
            <person name="LaButti K."/>
            <person name="Morin E."/>
            <person name="Salamov A."/>
            <person name="Lipzen A."/>
            <person name="Mereny Z."/>
            <person name="Hegedus B."/>
            <person name="Baldrian P."/>
            <person name="Stursova M."/>
            <person name="Weitz H."/>
            <person name="Taylor A."/>
            <person name="Grigoriev I.V."/>
            <person name="Nagy L.G."/>
            <person name="Martin F."/>
            <person name="Kauserud H."/>
        </authorList>
    </citation>
    <scope>NUCLEOTIDE SEQUENCE</scope>
    <source>
        <strain evidence="3">CBHHK200</strain>
    </source>
</reference>
<dbReference type="AlphaFoldDB" id="A0AAD6SW07"/>
<evidence type="ECO:0000313" key="3">
    <source>
        <dbReference type="EMBL" id="KAJ7034873.1"/>
    </source>
</evidence>
<dbReference type="Proteomes" id="UP001218188">
    <property type="component" value="Unassembled WGS sequence"/>
</dbReference>